<protein>
    <submittedName>
        <fullName evidence="2">Uncharacterized protein</fullName>
    </submittedName>
</protein>
<sequence length="77" mass="8574">MVSDPKFYNPKIVHPLTITGFRKMNEDVNRDLSLRQAIGRSKQVTGLEYLSDDVNTTSSSSGPLLEDPVHSPNSTRN</sequence>
<dbReference type="AlphaFoldDB" id="A0A3P6TSS5"/>
<evidence type="ECO:0000313" key="2">
    <source>
        <dbReference type="EMBL" id="VDK82140.1"/>
    </source>
</evidence>
<proteinExistence type="predicted"/>
<dbReference type="EMBL" id="UYRX01000432">
    <property type="protein sequence ID" value="VDK82140.1"/>
    <property type="molecule type" value="Genomic_DNA"/>
</dbReference>
<reference evidence="2 3" key="1">
    <citation type="submission" date="2018-08" db="EMBL/GenBank/DDBJ databases">
        <authorList>
            <person name="Laetsch R D."/>
            <person name="Stevens L."/>
            <person name="Kumar S."/>
            <person name="Blaxter L. M."/>
        </authorList>
    </citation>
    <scope>NUCLEOTIDE SEQUENCE [LARGE SCALE GENOMIC DNA]</scope>
</reference>
<dbReference type="Proteomes" id="UP000277928">
    <property type="component" value="Unassembled WGS sequence"/>
</dbReference>
<evidence type="ECO:0000313" key="3">
    <source>
        <dbReference type="Proteomes" id="UP000277928"/>
    </source>
</evidence>
<gene>
    <name evidence="2" type="ORF">NLS_LOCUS5617</name>
</gene>
<keyword evidence="3" id="KW-1185">Reference proteome</keyword>
<name>A0A3P6TSS5_LITSI</name>
<feature type="region of interest" description="Disordered" evidence="1">
    <location>
        <begin position="45"/>
        <end position="77"/>
    </location>
</feature>
<organism evidence="2 3">
    <name type="scientific">Litomosoides sigmodontis</name>
    <name type="common">Filarial nematode worm</name>
    <dbReference type="NCBI Taxonomy" id="42156"/>
    <lineage>
        <taxon>Eukaryota</taxon>
        <taxon>Metazoa</taxon>
        <taxon>Ecdysozoa</taxon>
        <taxon>Nematoda</taxon>
        <taxon>Chromadorea</taxon>
        <taxon>Rhabditida</taxon>
        <taxon>Spirurina</taxon>
        <taxon>Spiruromorpha</taxon>
        <taxon>Filarioidea</taxon>
        <taxon>Onchocercidae</taxon>
        <taxon>Litomosoides</taxon>
    </lineage>
</organism>
<evidence type="ECO:0000256" key="1">
    <source>
        <dbReference type="SAM" id="MobiDB-lite"/>
    </source>
</evidence>
<dbReference type="STRING" id="42156.A0A3P6TSS5"/>
<accession>A0A3P6TSS5</accession>
<feature type="compositionally biased region" description="Polar residues" evidence="1">
    <location>
        <begin position="53"/>
        <end position="62"/>
    </location>
</feature>